<name>A0A8J2S4U8_9STRA</name>
<dbReference type="PANTHER" id="PTHR35748:SF1">
    <property type="entry name" value="OS05G0358400 PROTEIN"/>
    <property type="match status" value="1"/>
</dbReference>
<accession>A0A8J2S4U8</accession>
<dbReference type="AlphaFoldDB" id="A0A8J2S4U8"/>
<comment type="caution">
    <text evidence="1">The sequence shown here is derived from an EMBL/GenBank/DDBJ whole genome shotgun (WGS) entry which is preliminary data.</text>
</comment>
<dbReference type="EMBL" id="CAKKNE010000001">
    <property type="protein sequence ID" value="CAH0365213.1"/>
    <property type="molecule type" value="Genomic_DNA"/>
</dbReference>
<dbReference type="Proteomes" id="UP000789595">
    <property type="component" value="Unassembled WGS sequence"/>
</dbReference>
<gene>
    <name evidence="1" type="ORF">PECAL_1P16390</name>
</gene>
<evidence type="ECO:0008006" key="3">
    <source>
        <dbReference type="Google" id="ProtNLM"/>
    </source>
</evidence>
<reference evidence="1" key="1">
    <citation type="submission" date="2021-11" db="EMBL/GenBank/DDBJ databases">
        <authorList>
            <consortium name="Genoscope - CEA"/>
            <person name="William W."/>
        </authorList>
    </citation>
    <scope>NUCLEOTIDE SEQUENCE</scope>
</reference>
<dbReference type="PANTHER" id="PTHR35748">
    <property type="entry name" value="OS05G0358400 PROTEIN"/>
    <property type="match status" value="1"/>
</dbReference>
<sequence>MQLWGSAGAAMAKTTILGFGSLLSEQSSRLTFPDLENFRLVRVPNYRRLMQHPASIFFQRGIADPQKKNWCSLSAEPCPGSSFVACAFEVAFEGEQRAAYELREEEFHVVSAPYTTLEGAPAGEGLLCAQWTDEGYRAKYGDAVFEERYGRYGVQQIWGWPRDCGATPCPVYLRHCVLAAEKAGRVASDSFLDETWLVDRETTVRAFLATHPEVMATRPPPELVGRYSG</sequence>
<dbReference type="OrthoDB" id="565040at2759"/>
<protein>
    <recommendedName>
        <fullName evidence="3">Gamma-glutamylcyclotransferase</fullName>
    </recommendedName>
</protein>
<evidence type="ECO:0000313" key="2">
    <source>
        <dbReference type="Proteomes" id="UP000789595"/>
    </source>
</evidence>
<organism evidence="1 2">
    <name type="scientific">Pelagomonas calceolata</name>
    <dbReference type="NCBI Taxonomy" id="35677"/>
    <lineage>
        <taxon>Eukaryota</taxon>
        <taxon>Sar</taxon>
        <taxon>Stramenopiles</taxon>
        <taxon>Ochrophyta</taxon>
        <taxon>Pelagophyceae</taxon>
        <taxon>Pelagomonadales</taxon>
        <taxon>Pelagomonadaceae</taxon>
        <taxon>Pelagomonas</taxon>
    </lineage>
</organism>
<evidence type="ECO:0000313" key="1">
    <source>
        <dbReference type="EMBL" id="CAH0365213.1"/>
    </source>
</evidence>
<keyword evidence="2" id="KW-1185">Reference proteome</keyword>
<proteinExistence type="predicted"/>